<dbReference type="InterPro" id="IPR027417">
    <property type="entry name" value="P-loop_NTPase"/>
</dbReference>
<gene>
    <name evidence="2" type="ORF">JAN5088_01472</name>
</gene>
<accession>A0A0M6XNE4</accession>
<dbReference type="Pfam" id="PF13469">
    <property type="entry name" value="Sulfotransfer_3"/>
    <property type="match status" value="1"/>
</dbReference>
<dbReference type="RefSeq" id="WP_055682135.1">
    <property type="nucleotide sequence ID" value="NZ_CANMUL010000004.1"/>
</dbReference>
<keyword evidence="3" id="KW-1185">Reference proteome</keyword>
<organism evidence="2 3">
    <name type="scientific">Jannaschia rubra</name>
    <dbReference type="NCBI Taxonomy" id="282197"/>
    <lineage>
        <taxon>Bacteria</taxon>
        <taxon>Pseudomonadati</taxon>
        <taxon>Pseudomonadota</taxon>
        <taxon>Alphaproteobacteria</taxon>
        <taxon>Rhodobacterales</taxon>
        <taxon>Roseobacteraceae</taxon>
        <taxon>Jannaschia</taxon>
    </lineage>
</organism>
<evidence type="ECO:0000313" key="2">
    <source>
        <dbReference type="EMBL" id="CTQ32700.1"/>
    </source>
</evidence>
<evidence type="ECO:0000313" key="3">
    <source>
        <dbReference type="Proteomes" id="UP000048908"/>
    </source>
</evidence>
<dbReference type="Gene3D" id="3.40.50.300">
    <property type="entry name" value="P-loop containing nucleotide triphosphate hydrolases"/>
    <property type="match status" value="1"/>
</dbReference>
<dbReference type="SUPFAM" id="SSF52540">
    <property type="entry name" value="P-loop containing nucleoside triphosphate hydrolases"/>
    <property type="match status" value="1"/>
</dbReference>
<proteinExistence type="predicted"/>
<dbReference type="PANTHER" id="PTHR12788:SF7">
    <property type="entry name" value="PROTEIN-TYROSINE SULFOTRANSFERASE-RELATED"/>
    <property type="match status" value="1"/>
</dbReference>
<dbReference type="AlphaFoldDB" id="A0A0M6XNE4"/>
<protein>
    <recommendedName>
        <fullName evidence="4">Sulfotransferase domain protein</fullName>
    </recommendedName>
</protein>
<dbReference type="InterPro" id="IPR026634">
    <property type="entry name" value="TPST-like"/>
</dbReference>
<name>A0A0M6XNE4_9RHOB</name>
<sequence length="298" mass="33761">MSPLPRMSRVALRWAMPRLRHLPSRPSEPLFVIGSGRSGNTLVRRVLMASGQIYIPPETYVLGDIIEGWPQSALLPWRERVWLFCAHFEKHPHFDTFDLPNLNAFAAEAEAMEDRRLRPLIDALFHFLTRAAGSEAPRWGDKTPWNAFHLPAIGQTFPRAQYLWLIRDGRDVARSYAKAGLLRDFAAGAQRWITNNQACEAFGRWTPNLRPLRYEALVQDPEREMAGVFDWAGLEFDPAMLEAPVGPMGDVEREAHHANVTAPISDTSVGRWRDDVSEEDLAAAPEDFAAMLARFGYD</sequence>
<dbReference type="STRING" id="282197.SAMN04488517_101635"/>
<dbReference type="Proteomes" id="UP000048908">
    <property type="component" value="Unassembled WGS sequence"/>
</dbReference>
<keyword evidence="1" id="KW-0808">Transferase</keyword>
<dbReference type="GO" id="GO:0008476">
    <property type="term" value="F:protein-tyrosine sulfotransferase activity"/>
    <property type="evidence" value="ECO:0007669"/>
    <property type="project" value="InterPro"/>
</dbReference>
<reference evidence="2 3" key="1">
    <citation type="submission" date="2015-07" db="EMBL/GenBank/DDBJ databases">
        <authorList>
            <person name="Noorani M."/>
        </authorList>
    </citation>
    <scope>NUCLEOTIDE SEQUENCE [LARGE SCALE GENOMIC DNA]</scope>
    <source>
        <strain evidence="2 3">CECT 5088</strain>
    </source>
</reference>
<dbReference type="OrthoDB" id="977108at2"/>
<dbReference type="EMBL" id="CXPG01000014">
    <property type="protein sequence ID" value="CTQ32700.1"/>
    <property type="molecule type" value="Genomic_DNA"/>
</dbReference>
<evidence type="ECO:0008006" key="4">
    <source>
        <dbReference type="Google" id="ProtNLM"/>
    </source>
</evidence>
<dbReference type="PANTHER" id="PTHR12788">
    <property type="entry name" value="PROTEIN-TYROSINE SULFOTRANSFERASE 2"/>
    <property type="match status" value="1"/>
</dbReference>
<evidence type="ECO:0000256" key="1">
    <source>
        <dbReference type="ARBA" id="ARBA00022679"/>
    </source>
</evidence>